<sequence length="15" mass="1761">MMTQVCSFFLWLSAP</sequence>
<reference evidence="1" key="2">
    <citation type="journal article" date="2015" name="Data Brief">
        <title>Shoot transcriptome of the giant reed, Arundo donax.</title>
        <authorList>
            <person name="Barrero R.A."/>
            <person name="Guerrero F.D."/>
            <person name="Moolhuijzen P."/>
            <person name="Goolsby J.A."/>
            <person name="Tidwell J."/>
            <person name="Bellgard S.E."/>
            <person name="Bellgard M.I."/>
        </authorList>
    </citation>
    <scope>NUCLEOTIDE SEQUENCE</scope>
    <source>
        <tissue evidence="1">Shoot tissue taken approximately 20 cm above the soil surface</tissue>
    </source>
</reference>
<dbReference type="EMBL" id="GBRH01193147">
    <property type="protein sequence ID" value="JAE04749.1"/>
    <property type="molecule type" value="Transcribed_RNA"/>
</dbReference>
<organism evidence="1">
    <name type="scientific">Arundo donax</name>
    <name type="common">Giant reed</name>
    <name type="synonym">Donax arundinaceus</name>
    <dbReference type="NCBI Taxonomy" id="35708"/>
    <lineage>
        <taxon>Eukaryota</taxon>
        <taxon>Viridiplantae</taxon>
        <taxon>Streptophyta</taxon>
        <taxon>Embryophyta</taxon>
        <taxon>Tracheophyta</taxon>
        <taxon>Spermatophyta</taxon>
        <taxon>Magnoliopsida</taxon>
        <taxon>Liliopsida</taxon>
        <taxon>Poales</taxon>
        <taxon>Poaceae</taxon>
        <taxon>PACMAD clade</taxon>
        <taxon>Arundinoideae</taxon>
        <taxon>Arundineae</taxon>
        <taxon>Arundo</taxon>
    </lineage>
</organism>
<proteinExistence type="predicted"/>
<name>A0A0A9F0K4_ARUDO</name>
<evidence type="ECO:0000313" key="1">
    <source>
        <dbReference type="EMBL" id="JAE04749.1"/>
    </source>
</evidence>
<protein>
    <submittedName>
        <fullName evidence="1">Uncharacterized protein</fullName>
    </submittedName>
</protein>
<accession>A0A0A9F0K4</accession>
<reference evidence="1" key="1">
    <citation type="submission" date="2014-09" db="EMBL/GenBank/DDBJ databases">
        <authorList>
            <person name="Magalhaes I.L.F."/>
            <person name="Oliveira U."/>
            <person name="Santos F.R."/>
            <person name="Vidigal T.H.D.A."/>
            <person name="Brescovit A.D."/>
            <person name="Santos A.J."/>
        </authorList>
    </citation>
    <scope>NUCLEOTIDE SEQUENCE</scope>
    <source>
        <tissue evidence="1">Shoot tissue taken approximately 20 cm above the soil surface</tissue>
    </source>
</reference>